<feature type="compositionally biased region" description="Polar residues" evidence="1">
    <location>
        <begin position="127"/>
        <end position="137"/>
    </location>
</feature>
<proteinExistence type="predicted"/>
<organism evidence="2 3">
    <name type="scientific">Acanthaster planci</name>
    <name type="common">Crown-of-thorns starfish</name>
    <dbReference type="NCBI Taxonomy" id="133434"/>
    <lineage>
        <taxon>Eukaryota</taxon>
        <taxon>Metazoa</taxon>
        <taxon>Echinodermata</taxon>
        <taxon>Eleutherozoa</taxon>
        <taxon>Asterozoa</taxon>
        <taxon>Asteroidea</taxon>
        <taxon>Valvatacea</taxon>
        <taxon>Valvatida</taxon>
        <taxon>Acanthasteridae</taxon>
        <taxon>Acanthaster</taxon>
    </lineage>
</organism>
<feature type="compositionally biased region" description="Pro residues" evidence="1">
    <location>
        <begin position="17"/>
        <end position="29"/>
    </location>
</feature>
<feature type="region of interest" description="Disordered" evidence="1">
    <location>
        <begin position="1"/>
        <end position="36"/>
    </location>
</feature>
<feature type="compositionally biased region" description="Low complexity" evidence="1">
    <location>
        <begin position="1"/>
        <end position="16"/>
    </location>
</feature>
<dbReference type="Proteomes" id="UP000694845">
    <property type="component" value="Unplaced"/>
</dbReference>
<accession>A0A8B7ZZ99</accession>
<evidence type="ECO:0000313" key="2">
    <source>
        <dbReference type="Proteomes" id="UP000694845"/>
    </source>
</evidence>
<gene>
    <name evidence="3" type="primary">LOC110989092</name>
</gene>
<dbReference type="KEGG" id="aplc:110989092"/>
<dbReference type="AlphaFoldDB" id="A0A8B7ZZ99"/>
<reference evidence="3" key="1">
    <citation type="submission" date="2025-08" db="UniProtKB">
        <authorList>
            <consortium name="RefSeq"/>
        </authorList>
    </citation>
    <scope>IDENTIFICATION</scope>
</reference>
<name>A0A8B7ZZ99_ACAPL</name>
<dbReference type="GeneID" id="110989092"/>
<feature type="region of interest" description="Disordered" evidence="1">
    <location>
        <begin position="57"/>
        <end position="85"/>
    </location>
</feature>
<keyword evidence="2" id="KW-1185">Reference proteome</keyword>
<evidence type="ECO:0000256" key="1">
    <source>
        <dbReference type="SAM" id="MobiDB-lite"/>
    </source>
</evidence>
<sequence length="165" mass="17761">MSLDSPPTRSPTLPSRSPTPPPKTPTPPPRIEHNSATTELLLQPTIKLQHSPSTNQEGLISIFLHGSTGPPSKHSNDPPHQLSASTDTGAHIITLPRAGDSPFEQAAGTQPGSLSIVLQRLLKHQATPNSEELNSNGKKFLEPNDQLPKHSASTCLETLNFFQLH</sequence>
<dbReference type="RefSeq" id="XP_022108911.1">
    <property type="nucleotide sequence ID" value="XM_022253219.1"/>
</dbReference>
<protein>
    <submittedName>
        <fullName evidence="3">Uncharacterized protein LOC110989092</fullName>
    </submittedName>
</protein>
<evidence type="ECO:0000313" key="3">
    <source>
        <dbReference type="RefSeq" id="XP_022108911.1"/>
    </source>
</evidence>
<feature type="region of interest" description="Disordered" evidence="1">
    <location>
        <begin position="127"/>
        <end position="149"/>
    </location>
</feature>